<keyword evidence="5" id="KW-1185">Reference proteome</keyword>
<comment type="subcellular location">
    <subcellularLocation>
        <location evidence="2">Cytoplasm</location>
    </subcellularLocation>
</comment>
<feature type="region of interest" description="Disordered" evidence="3">
    <location>
        <begin position="1"/>
        <end position="30"/>
    </location>
</feature>
<evidence type="ECO:0000313" key="5">
    <source>
        <dbReference type="Proteomes" id="UP000297975"/>
    </source>
</evidence>
<reference evidence="4 5" key="1">
    <citation type="submission" date="2019-03" db="EMBL/GenBank/DDBJ databases">
        <authorList>
            <person name="He R.-H."/>
        </authorList>
    </citation>
    <scope>NUCLEOTIDE SEQUENCE [LARGE SCALE GENOMIC DNA]</scope>
    <source>
        <strain evidence="5">SH 714</strain>
    </source>
</reference>
<dbReference type="HAMAP" id="MF_01103">
    <property type="entry name" value="UPF0291"/>
    <property type="match status" value="1"/>
</dbReference>
<dbReference type="OrthoDB" id="390105at2"/>
<comment type="caution">
    <text evidence="4">The sequence shown here is derived from an EMBL/GenBank/DDBJ whole genome shotgun (WGS) entry which is preliminary data.</text>
</comment>
<evidence type="ECO:0000313" key="4">
    <source>
        <dbReference type="EMBL" id="TFB23124.1"/>
    </source>
</evidence>
<evidence type="ECO:0000256" key="1">
    <source>
        <dbReference type="ARBA" id="ARBA00022490"/>
    </source>
</evidence>
<dbReference type="EMBL" id="SOPW01000004">
    <property type="protein sequence ID" value="TFB23124.1"/>
    <property type="molecule type" value="Genomic_DNA"/>
</dbReference>
<gene>
    <name evidence="4" type="ORF">E3U55_04725</name>
</gene>
<dbReference type="Proteomes" id="UP000297975">
    <property type="component" value="Unassembled WGS sequence"/>
</dbReference>
<dbReference type="SUPFAM" id="SSF158221">
    <property type="entry name" value="YnzC-like"/>
    <property type="match status" value="1"/>
</dbReference>
<feature type="region of interest" description="Disordered" evidence="3">
    <location>
        <begin position="56"/>
        <end position="77"/>
    </location>
</feature>
<evidence type="ECO:0000256" key="3">
    <source>
        <dbReference type="SAM" id="MobiDB-lite"/>
    </source>
</evidence>
<comment type="similarity">
    <text evidence="2">Belongs to the UPF0291 family.</text>
</comment>
<dbReference type="PANTHER" id="PTHR37300">
    <property type="entry name" value="UPF0291 PROTEIN CBO2609/CLC_2481"/>
    <property type="match status" value="1"/>
</dbReference>
<organism evidence="4 5">
    <name type="scientific">Filobacillus milosensis</name>
    <dbReference type="NCBI Taxonomy" id="94137"/>
    <lineage>
        <taxon>Bacteria</taxon>
        <taxon>Bacillati</taxon>
        <taxon>Bacillota</taxon>
        <taxon>Bacilli</taxon>
        <taxon>Bacillales</taxon>
        <taxon>Bacillaceae</taxon>
        <taxon>Filobacillus</taxon>
    </lineage>
</organism>
<sequence length="77" mass="9162">MISDERIKRINELANKSKNEGLTDEEKKEQKKLREEYLQAFRKSFKNQLKSVKVVDEEGTDVTPEKLKNEQENDKKH</sequence>
<evidence type="ECO:0000256" key="2">
    <source>
        <dbReference type="HAMAP-Rule" id="MF_01103"/>
    </source>
</evidence>
<dbReference type="InterPro" id="IPR009242">
    <property type="entry name" value="DUF896"/>
</dbReference>
<dbReference type="RefSeq" id="WP_134339197.1">
    <property type="nucleotide sequence ID" value="NZ_SOPW01000004.1"/>
</dbReference>
<dbReference type="Gene3D" id="1.10.287.540">
    <property type="entry name" value="Helix hairpin bin"/>
    <property type="match status" value="1"/>
</dbReference>
<dbReference type="AlphaFoldDB" id="A0A4Y8IQQ0"/>
<dbReference type="Pfam" id="PF05979">
    <property type="entry name" value="DUF896"/>
    <property type="match status" value="1"/>
</dbReference>
<dbReference type="PANTHER" id="PTHR37300:SF1">
    <property type="entry name" value="UPF0291 PROTEIN YNZC"/>
    <property type="match status" value="1"/>
</dbReference>
<name>A0A4Y8IQQ0_9BACI</name>
<feature type="compositionally biased region" description="Basic and acidic residues" evidence="3">
    <location>
        <begin position="63"/>
        <end position="77"/>
    </location>
</feature>
<proteinExistence type="inferred from homology"/>
<accession>A0A4Y8IQQ0</accession>
<protein>
    <recommendedName>
        <fullName evidence="2">UPF0291 protein E3U55_04725</fullName>
    </recommendedName>
</protein>
<dbReference type="GO" id="GO:0005737">
    <property type="term" value="C:cytoplasm"/>
    <property type="evidence" value="ECO:0007669"/>
    <property type="project" value="UniProtKB-SubCell"/>
</dbReference>
<keyword evidence="1 2" id="KW-0963">Cytoplasm</keyword>